<protein>
    <submittedName>
        <fullName evidence="1">Uncharacterized protein (TIGR02466 family)</fullName>
    </submittedName>
</protein>
<dbReference type="AlphaFoldDB" id="A0A3N1M685"/>
<dbReference type="Gene3D" id="2.60.120.620">
    <property type="entry name" value="q2cbj1_9rhob like domain"/>
    <property type="match status" value="1"/>
</dbReference>
<reference evidence="1 2" key="1">
    <citation type="submission" date="2018-11" db="EMBL/GenBank/DDBJ databases">
        <title>Genomic Encyclopedia of Type Strains, Phase IV (KMG-IV): sequencing the most valuable type-strain genomes for metagenomic binning, comparative biology and taxonomic classification.</title>
        <authorList>
            <person name="Goeker M."/>
        </authorList>
    </citation>
    <scope>NUCLEOTIDE SEQUENCE [LARGE SCALE GENOMIC DNA]</scope>
    <source>
        <strain evidence="1 2">DSM 5900</strain>
    </source>
</reference>
<keyword evidence="2" id="KW-1185">Reference proteome</keyword>
<accession>A0A3N1M685</accession>
<dbReference type="OrthoDB" id="9783136at2"/>
<dbReference type="NCBIfam" id="TIGR02466">
    <property type="entry name" value="TIGR02466 family protein"/>
    <property type="match status" value="1"/>
</dbReference>
<comment type="caution">
    <text evidence="1">The sequence shown here is derived from an EMBL/GenBank/DDBJ whole genome shotgun (WGS) entry which is preliminary data.</text>
</comment>
<dbReference type="RefSeq" id="WP_123687745.1">
    <property type="nucleotide sequence ID" value="NZ_AP019700.1"/>
</dbReference>
<dbReference type="InterPro" id="IPR012668">
    <property type="entry name" value="CHP02466"/>
</dbReference>
<dbReference type="EMBL" id="RJKX01000004">
    <property type="protein sequence ID" value="ROQ03094.1"/>
    <property type="molecule type" value="Genomic_DNA"/>
</dbReference>
<organism evidence="1 2">
    <name type="scientific">Stella humosa</name>
    <dbReference type="NCBI Taxonomy" id="94"/>
    <lineage>
        <taxon>Bacteria</taxon>
        <taxon>Pseudomonadati</taxon>
        <taxon>Pseudomonadota</taxon>
        <taxon>Alphaproteobacteria</taxon>
        <taxon>Rhodospirillales</taxon>
        <taxon>Stellaceae</taxon>
        <taxon>Stella</taxon>
    </lineage>
</organism>
<proteinExistence type="predicted"/>
<dbReference type="Proteomes" id="UP000278222">
    <property type="component" value="Unassembled WGS sequence"/>
</dbReference>
<sequence>MTIDIALDQEAALFFGTPVIMLRPEGAADVNAGLARQILERAGREPGVARSNAGGWQSRPDLLNWGGPEVAAYRGWLERAVRAAQRLPARRAGVEEFRLSFTAQAWANVSRAGHYNEVHTHPGNHWAVVYYVTAPAPDPARPLSGRLELRDPRPAAPFAAAPGFSFGAAMTLPAEAGLMVLFPAWLEHSVHPFFAAGERISIAANVAITDYAVGAQPRPGDQRA</sequence>
<evidence type="ECO:0000313" key="1">
    <source>
        <dbReference type="EMBL" id="ROQ03094.1"/>
    </source>
</evidence>
<dbReference type="Pfam" id="PF13759">
    <property type="entry name" value="2OG-FeII_Oxy_5"/>
    <property type="match status" value="1"/>
</dbReference>
<name>A0A3N1M685_9PROT</name>
<evidence type="ECO:0000313" key="2">
    <source>
        <dbReference type="Proteomes" id="UP000278222"/>
    </source>
</evidence>
<gene>
    <name evidence="1" type="ORF">EDC65_0099</name>
</gene>